<proteinExistence type="predicted"/>
<dbReference type="EMBL" id="CASHSV030000013">
    <property type="protein sequence ID" value="CAJ2638290.1"/>
    <property type="molecule type" value="Genomic_DNA"/>
</dbReference>
<evidence type="ECO:0000313" key="1">
    <source>
        <dbReference type="EMBL" id="CAJ2638290.1"/>
    </source>
</evidence>
<evidence type="ECO:0000313" key="2">
    <source>
        <dbReference type="Proteomes" id="UP001177021"/>
    </source>
</evidence>
<sequence length="1346" mass="153221">MATEEVIGNSAVGNTEKPFIFEGLHFKRWQQKMFFFLTLKKCAYVLKEPIPVVPEIPAASGSGTKDQTVTNGEKSVSGEKDSDTDQIRAQALQAEKEKQIWISHDYVCKNYIINGLEDDLYDYYRTYSTARDVWEALSKKYDTEEAGVKKYAVSRYLKYQMVDERSVEVQSHELQKIAHEIITEGMPLDEQFQIAVIIDKLPPGWKDFKNQLRHKTKEFSIESLITRLRIEEEARKQDQKEEEKILVVSNNKKKFGAALKPTGKPLKNQNRNQNRIKNGNPPRAPSVRQQQPPPPPVNESGEFLCFNCWKPGHVARKCRGKKRPRPAALNAQVNATDEAYTAMITEINMVGVTDGWWIDTGATRHVCYERAMFKTYTSAENKKVQMGNAHTSDVAGVGEVQLNFTSGKTLILKEVLHVPEMKKNLVSGFLLNKAGFSQTIGADLYTITKNGTFIGKGYATDGMFKLNVDLNLNKISTSVYSLCDFNVWHSRLCHVNIRSISKLSHLGLIPKLNFDNVEKCQFCSQAKITKSSHKSVIRQSEPMELIHSDICELDGTLTRNNKRYFITFIDDCSDYTFVYLMKNKSDAFDMFKVFVNEVENQFNTKIKRFRSDRGTEYNSSLFNEFYKQHGIIHETTAPYSPEMNGKAERKNRTLTELVVAIMLNSGAAAHWWGEIILTVCFVLNRVPKSKEMISPYETLKKRQPNLSYLRTWGCLAYVRIPDPKRVKLASRAYECVFIGYAANSKAYRFYDLNAKVVIESVDADFYENKFPFKSRNSGGTEQSNIPKQNHIPVIPNMDSNDEVETELRRSKRVRVAKDYGPDYAAYTLDEDPKNLQEALSSMDADLWQEAINDEMDSLESNKTWHLVDLPPGCKPIGCKWILKKKLKPDGTVDKYKARLVAKGFRQRENIDFFDTFSPVTRITSIRVLISIAAIYNLEVHQMDVKTAFLNGDLEEEIYMEQPEGFVVHGQETKVCKLEKSLYGLKQAPKQWHEKFDNLMVSNGFKLNESDKCIYYKSDNNICTMICLYVDDMLIFGSNLSAVNAVKSLLCNNFDMKDLGEASVILGIKITRSEKGISLDQSHYVEKVLKKYGYFDCKTANTPCDASVKLFKNTGDSIRQSEYASVIGSLRYVTDCTRPDIAYVVGQLCRFTSRPGNEHWEAINRVMGYLKKTMNLGLHYLRFPAVLEGYSDADWNTLSDDSKATSGFIFSIAGGAVSWKSKKQTILAQSTMESEMIALATASEEASWLRCLLSEIPLWEKPMPAVLIHCDSTAAIAKIENRYYNGKRRQIRRKHSTVRDLLTKGAVRVDHVRTDDNLADPLTKGLAREKVYNTSVKMGLMPTVNYL</sequence>
<reference evidence="1" key="1">
    <citation type="submission" date="2023-10" db="EMBL/GenBank/DDBJ databases">
        <authorList>
            <person name="Rodriguez Cubillos JULIANA M."/>
            <person name="De Vega J."/>
        </authorList>
    </citation>
    <scope>NUCLEOTIDE SEQUENCE</scope>
</reference>
<accession>A0ACB0J1B1</accession>
<organism evidence="1 2">
    <name type="scientific">Trifolium pratense</name>
    <name type="common">Red clover</name>
    <dbReference type="NCBI Taxonomy" id="57577"/>
    <lineage>
        <taxon>Eukaryota</taxon>
        <taxon>Viridiplantae</taxon>
        <taxon>Streptophyta</taxon>
        <taxon>Embryophyta</taxon>
        <taxon>Tracheophyta</taxon>
        <taxon>Spermatophyta</taxon>
        <taxon>Magnoliopsida</taxon>
        <taxon>eudicotyledons</taxon>
        <taxon>Gunneridae</taxon>
        <taxon>Pentapetalae</taxon>
        <taxon>rosids</taxon>
        <taxon>fabids</taxon>
        <taxon>Fabales</taxon>
        <taxon>Fabaceae</taxon>
        <taxon>Papilionoideae</taxon>
        <taxon>50 kb inversion clade</taxon>
        <taxon>NPAAA clade</taxon>
        <taxon>Hologalegina</taxon>
        <taxon>IRL clade</taxon>
        <taxon>Trifolieae</taxon>
        <taxon>Trifolium</taxon>
    </lineage>
</organism>
<protein>
    <submittedName>
        <fullName evidence="1">Uncharacterized protein</fullName>
    </submittedName>
</protein>
<dbReference type="Proteomes" id="UP001177021">
    <property type="component" value="Unassembled WGS sequence"/>
</dbReference>
<comment type="caution">
    <text evidence="1">The sequence shown here is derived from an EMBL/GenBank/DDBJ whole genome shotgun (WGS) entry which is preliminary data.</text>
</comment>
<gene>
    <name evidence="1" type="ORF">MILVUS5_LOCUS8524</name>
</gene>
<keyword evidence="2" id="KW-1185">Reference proteome</keyword>
<name>A0ACB0J1B1_TRIPR</name>